<organism evidence="1">
    <name type="scientific">Ophidiomyces ophidiicola</name>
    <dbReference type="NCBI Taxonomy" id="1387563"/>
    <lineage>
        <taxon>Eukaryota</taxon>
        <taxon>Fungi</taxon>
        <taxon>Dikarya</taxon>
        <taxon>Ascomycota</taxon>
        <taxon>Pezizomycotina</taxon>
        <taxon>Eurotiomycetes</taxon>
        <taxon>Eurotiomycetidae</taxon>
        <taxon>Onygenales</taxon>
        <taxon>Onygenaceae</taxon>
        <taxon>Ophidiomyces</taxon>
    </lineage>
</organism>
<accession>A0ACB8US04</accession>
<proteinExistence type="predicted"/>
<name>A0ACB8US04_9EURO</name>
<reference evidence="1" key="1">
    <citation type="journal article" date="2022" name="bioRxiv">
        <title>Population genetic analysis of Ophidiomyces ophidiicola, the causative agent of snake fungal disease, indicates recent introductions to the USA.</title>
        <authorList>
            <person name="Ladner J.T."/>
            <person name="Palmer J.M."/>
            <person name="Ettinger C.L."/>
            <person name="Stajich J.E."/>
            <person name="Farrell T.M."/>
            <person name="Glorioso B.M."/>
            <person name="Lawson B."/>
            <person name="Price S.J."/>
            <person name="Stengle A.G."/>
            <person name="Grear D.A."/>
            <person name="Lorch J.M."/>
        </authorList>
    </citation>
    <scope>NUCLEOTIDE SEQUENCE</scope>
    <source>
        <strain evidence="1">NWHC 24266-5</strain>
    </source>
</reference>
<dbReference type="EMBL" id="JALBCA010000081">
    <property type="protein sequence ID" value="KAI2383935.1"/>
    <property type="molecule type" value="Genomic_DNA"/>
</dbReference>
<sequence length="424" mass="49005">MSSTSSINSDDSYDENYILPQTTYVPPPRQPATYEPRPPSLEKRRSERRDSIVDVYSKVYGIAKVVLEVMSAFGAAIDTSPTGIKFYIDRVENQVTENSCSKLLVAVEDLFYATYATLNIEIRNLEHCESFHFDIRRLAPNNRFNAKECLPEPDHLKLIFQACKEYMATDIVRGFLNKEIIRQKQAEYVNQTVRLSMEAGHVPKNEKEFRQYIQRLVTDPQSAYCREWTGLNPIYDAAPGMVLGTLSEKYLSILQKEEQAKHMKKRSEKRESTDSEHEERRFIAANREAAYAMLHGRTVGEHRRQEGYMSLSAYVKENLCICFKYCECARKCTLKGGRKCPCSSRLSVICDSHEVDEQECFVEKCADIAADVFDRLSAVKRGANVFQMAMELDMRLDRFHQVIIEYRQQSERAPKDPHQRLSEF</sequence>
<protein>
    <submittedName>
        <fullName evidence="1">Uncharacterized protein</fullName>
    </submittedName>
</protein>
<comment type="caution">
    <text evidence="1">The sequence shown here is derived from an EMBL/GenBank/DDBJ whole genome shotgun (WGS) entry which is preliminary data.</text>
</comment>
<gene>
    <name evidence="1" type="ORF">LOY88_004931</name>
</gene>
<evidence type="ECO:0000313" key="1">
    <source>
        <dbReference type="EMBL" id="KAI2383935.1"/>
    </source>
</evidence>